<proteinExistence type="predicted"/>
<dbReference type="EMBL" id="SMBX01000003">
    <property type="protein sequence ID" value="TCV00497.1"/>
    <property type="molecule type" value="Genomic_DNA"/>
</dbReference>
<organism evidence="1 2">
    <name type="scientific">Paracandidimonas soli</name>
    <dbReference type="NCBI Taxonomy" id="1917182"/>
    <lineage>
        <taxon>Bacteria</taxon>
        <taxon>Pseudomonadati</taxon>
        <taxon>Pseudomonadota</taxon>
        <taxon>Betaproteobacteria</taxon>
        <taxon>Burkholderiales</taxon>
        <taxon>Alcaligenaceae</taxon>
        <taxon>Paracandidimonas</taxon>
    </lineage>
</organism>
<accession>A0A4R3V649</accession>
<name>A0A4R3V649_9BURK</name>
<keyword evidence="2" id="KW-1185">Reference proteome</keyword>
<evidence type="ECO:0000313" key="2">
    <source>
        <dbReference type="Proteomes" id="UP000294692"/>
    </source>
</evidence>
<reference evidence="1 2" key="1">
    <citation type="submission" date="2019-03" db="EMBL/GenBank/DDBJ databases">
        <title>Genomic Encyclopedia of Type Strains, Phase IV (KMG-IV): sequencing the most valuable type-strain genomes for metagenomic binning, comparative biology and taxonomic classification.</title>
        <authorList>
            <person name="Goeker M."/>
        </authorList>
    </citation>
    <scope>NUCLEOTIDE SEQUENCE [LARGE SCALE GENOMIC DNA]</scope>
    <source>
        <strain evidence="1 2">DSM 100048</strain>
    </source>
</reference>
<sequence length="88" mass="9811">MLKYEDTNANLNLTGVNMSNTTSSTINRIRRRSEPAVGHTKILEGEALLKDMRAYRKKVAASPEAARKFLVELGVLTPEGKRKNLIRG</sequence>
<dbReference type="AlphaFoldDB" id="A0A4R3V649"/>
<evidence type="ECO:0000313" key="1">
    <source>
        <dbReference type="EMBL" id="TCV00497.1"/>
    </source>
</evidence>
<gene>
    <name evidence="1" type="ORF">EV686_10377</name>
</gene>
<comment type="caution">
    <text evidence="1">The sequence shown here is derived from an EMBL/GenBank/DDBJ whole genome shotgun (WGS) entry which is preliminary data.</text>
</comment>
<dbReference type="Proteomes" id="UP000294692">
    <property type="component" value="Unassembled WGS sequence"/>
</dbReference>
<protein>
    <submittedName>
        <fullName evidence="1">Uncharacterized protein</fullName>
    </submittedName>
</protein>